<organism evidence="2 3">
    <name type="scientific">Orrella marina</name>
    <dbReference type="NCBI Taxonomy" id="2163011"/>
    <lineage>
        <taxon>Bacteria</taxon>
        <taxon>Pseudomonadati</taxon>
        <taxon>Pseudomonadota</taxon>
        <taxon>Betaproteobacteria</taxon>
        <taxon>Burkholderiales</taxon>
        <taxon>Alcaligenaceae</taxon>
        <taxon>Orrella</taxon>
    </lineage>
</organism>
<accession>A0A2R4XMY7</accession>
<name>A0A2R4XMY7_9BURK</name>
<dbReference type="GO" id="GO:0016020">
    <property type="term" value="C:membrane"/>
    <property type="evidence" value="ECO:0007669"/>
    <property type="project" value="InterPro"/>
</dbReference>
<gene>
    <name evidence="2" type="ORF">DBV39_17105</name>
</gene>
<evidence type="ECO:0000313" key="3">
    <source>
        <dbReference type="Proteomes" id="UP000244571"/>
    </source>
</evidence>
<dbReference type="InterPro" id="IPR003425">
    <property type="entry name" value="CCB3/YggT"/>
</dbReference>
<sequence>MPGEILQFLIEISFTILGAAFLARMWLHAIRFHPFNPFSQLIFRATEWLCKPLRSVLPSTRSIDLASLLGAYLVAFIYLILMWTVATLSLPPAQMIGPAMGAAIFTTARWMLNLVIWLTLIQAILSWVNPMAPVMPVLRTLTAPLLEPIRRILPNFGGIDLSPLVLLILAQIAMMVLNRISFTLFGV</sequence>
<dbReference type="KEGG" id="boz:DBV39_17105"/>
<dbReference type="Pfam" id="PF02325">
    <property type="entry name" value="CCB3_YggT"/>
    <property type="match status" value="2"/>
</dbReference>
<feature type="transmembrane region" description="Helical" evidence="1">
    <location>
        <begin position="152"/>
        <end position="177"/>
    </location>
</feature>
<feature type="transmembrane region" description="Helical" evidence="1">
    <location>
        <begin position="110"/>
        <end position="132"/>
    </location>
</feature>
<reference evidence="2 3" key="1">
    <citation type="submission" date="2018-04" db="EMBL/GenBank/DDBJ databases">
        <title>Bordetella sp. HZ20 isolated from seawater.</title>
        <authorList>
            <person name="Sun C."/>
        </authorList>
    </citation>
    <scope>NUCLEOTIDE SEQUENCE [LARGE SCALE GENOMIC DNA]</scope>
    <source>
        <strain evidence="2 3">HZ20</strain>
    </source>
</reference>
<keyword evidence="3" id="KW-1185">Reference proteome</keyword>
<feature type="transmembrane region" description="Helical" evidence="1">
    <location>
        <begin position="6"/>
        <end position="27"/>
    </location>
</feature>
<feature type="transmembrane region" description="Helical" evidence="1">
    <location>
        <begin position="69"/>
        <end position="90"/>
    </location>
</feature>
<dbReference type="AlphaFoldDB" id="A0A2R4XMY7"/>
<keyword evidence="1" id="KW-0812">Transmembrane</keyword>
<dbReference type="RefSeq" id="WP_108622577.1">
    <property type="nucleotide sequence ID" value="NZ_CP028901.1"/>
</dbReference>
<evidence type="ECO:0000313" key="2">
    <source>
        <dbReference type="EMBL" id="AWB35167.1"/>
    </source>
</evidence>
<protein>
    <submittedName>
        <fullName evidence="2">YggT family protein</fullName>
    </submittedName>
</protein>
<dbReference type="Proteomes" id="UP000244571">
    <property type="component" value="Chromosome"/>
</dbReference>
<evidence type="ECO:0000256" key="1">
    <source>
        <dbReference type="SAM" id="Phobius"/>
    </source>
</evidence>
<dbReference type="OrthoDB" id="9806665at2"/>
<keyword evidence="1" id="KW-1133">Transmembrane helix</keyword>
<keyword evidence="1" id="KW-0472">Membrane</keyword>
<proteinExistence type="predicted"/>
<dbReference type="EMBL" id="CP028901">
    <property type="protein sequence ID" value="AWB35167.1"/>
    <property type="molecule type" value="Genomic_DNA"/>
</dbReference>